<organism evidence="2 3">
    <name type="scientific">Rhizobium lusitanum</name>
    <dbReference type="NCBI Taxonomy" id="293958"/>
    <lineage>
        <taxon>Bacteria</taxon>
        <taxon>Pseudomonadati</taxon>
        <taxon>Pseudomonadota</taxon>
        <taxon>Alphaproteobacteria</taxon>
        <taxon>Hyphomicrobiales</taxon>
        <taxon>Rhizobiaceae</taxon>
        <taxon>Rhizobium/Agrobacterium group</taxon>
        <taxon>Rhizobium</taxon>
    </lineage>
</organism>
<accession>A0A1C3WT57</accession>
<protein>
    <submittedName>
        <fullName evidence="2">Uncharacterized protein</fullName>
    </submittedName>
</protein>
<feature type="region of interest" description="Disordered" evidence="1">
    <location>
        <begin position="1"/>
        <end position="23"/>
    </location>
</feature>
<dbReference type="OrthoDB" id="5464610at2"/>
<evidence type="ECO:0000313" key="2">
    <source>
        <dbReference type="EMBL" id="SCB42924.1"/>
    </source>
</evidence>
<gene>
    <name evidence="2" type="ORF">GA0061101_11670</name>
</gene>
<dbReference type="RefSeq" id="WP_092575522.1">
    <property type="nucleotide sequence ID" value="NZ_FMAF01000016.1"/>
</dbReference>
<reference evidence="2 3" key="1">
    <citation type="submission" date="2016-08" db="EMBL/GenBank/DDBJ databases">
        <authorList>
            <person name="Seilhamer J.J."/>
        </authorList>
    </citation>
    <scope>NUCLEOTIDE SEQUENCE [LARGE SCALE GENOMIC DNA]</scope>
    <source>
        <strain evidence="2 3">P1-7</strain>
    </source>
</reference>
<name>A0A1C3WT57_9HYPH</name>
<proteinExistence type="predicted"/>
<dbReference type="Proteomes" id="UP000199205">
    <property type="component" value="Unassembled WGS sequence"/>
</dbReference>
<evidence type="ECO:0000256" key="1">
    <source>
        <dbReference type="SAM" id="MobiDB-lite"/>
    </source>
</evidence>
<evidence type="ECO:0000313" key="3">
    <source>
        <dbReference type="Proteomes" id="UP000199205"/>
    </source>
</evidence>
<dbReference type="AlphaFoldDB" id="A0A1C3WT57"/>
<sequence>MTNISGADGSSPANAAASETSTGNRGLDALFRRPLIEAIWRRRTHRVSQGSSVLAGTMSYQSDQPREPLSELEEAVLIAITGSTGLTMPDRPFEDPATHQPIMAKPNLTMEGRTAGSPDNAQGTHFFMINDSGTYFIRKLPPPPDGEKALTPERLIARAAEAKVRILDHRLDVPDGKRAFPVYLDSNRFLSNQPGTTIFLPVVDLSRQYINGMMYLLTQPDGARPAIVDDRNFYRLAGVKRWVDKGFLNKDIKIPLGVIGSLRTQIEADLLLQNIFLTADAMGLGAWIHASISPPVLVGDPKFLKTYGAMLGFDVVTPRWRLMDILRWQIPLPRYSNLRSNPIGLRYKGEHLIKGMSPPYYDSMADAVAFVIEEKFGKRGLFNDQALFAEIYKDDYGRRYLAEAAVYNDDVVNCARDICTYIYETHGRFPAHCDAIHVPGVWLQAHHVELGYYDRYFKNGLTDAHRSHRQDWH</sequence>
<dbReference type="EMBL" id="FMAF01000016">
    <property type="protein sequence ID" value="SCB42924.1"/>
    <property type="molecule type" value="Genomic_DNA"/>
</dbReference>
<feature type="compositionally biased region" description="Polar residues" evidence="1">
    <location>
        <begin position="11"/>
        <end position="23"/>
    </location>
</feature>